<keyword evidence="2" id="KW-0812">Transmembrane</keyword>
<keyword evidence="4" id="KW-0808">Transferase</keyword>
<dbReference type="InterPro" id="IPR011110">
    <property type="entry name" value="Reg_prop"/>
</dbReference>
<dbReference type="EMBL" id="CP022022">
    <property type="protein sequence ID" value="ASF44430.1"/>
    <property type="molecule type" value="Genomic_DNA"/>
</dbReference>
<dbReference type="InterPro" id="IPR016032">
    <property type="entry name" value="Sig_transdc_resp-reg_C-effctor"/>
</dbReference>
<organism evidence="4 5">
    <name type="scientific">Capnocytophaga endodontalis</name>
    <dbReference type="NCBI Taxonomy" id="2708117"/>
    <lineage>
        <taxon>Bacteria</taxon>
        <taxon>Pseudomonadati</taxon>
        <taxon>Bacteroidota</taxon>
        <taxon>Flavobacteriia</taxon>
        <taxon>Flavobacteriales</taxon>
        <taxon>Flavobacteriaceae</taxon>
        <taxon>Capnocytophaga</taxon>
    </lineage>
</organism>
<proteinExistence type="predicted"/>
<dbReference type="KEGG" id="capn:CBG49_00280"/>
<dbReference type="AlphaFoldDB" id="A0A1Z4BT65"/>
<dbReference type="Pfam" id="PF07495">
    <property type="entry name" value="Y_Y_Y"/>
    <property type="match status" value="1"/>
</dbReference>
<dbReference type="GO" id="GO:0016301">
    <property type="term" value="F:kinase activity"/>
    <property type="evidence" value="ECO:0007669"/>
    <property type="project" value="UniProtKB-KW"/>
</dbReference>
<feature type="coiled-coil region" evidence="1">
    <location>
        <begin position="780"/>
        <end position="814"/>
    </location>
</feature>
<dbReference type="Proteomes" id="UP000197007">
    <property type="component" value="Chromosome"/>
</dbReference>
<feature type="transmembrane region" description="Helical" evidence="2">
    <location>
        <begin position="734"/>
        <end position="759"/>
    </location>
</feature>
<dbReference type="RefSeq" id="WP_088595223.1">
    <property type="nucleotide sequence ID" value="NZ_CP022022.1"/>
</dbReference>
<keyword evidence="1" id="KW-0175">Coiled coil</keyword>
<evidence type="ECO:0000259" key="3">
    <source>
        <dbReference type="Pfam" id="PF07495"/>
    </source>
</evidence>
<dbReference type="Gene3D" id="2.130.10.10">
    <property type="entry name" value="YVTN repeat-like/Quinoprotein amine dehydrogenase"/>
    <property type="match status" value="2"/>
</dbReference>
<feature type="domain" description="Two component regulator three Y" evidence="3">
    <location>
        <begin position="676"/>
        <end position="730"/>
    </location>
</feature>
<evidence type="ECO:0000313" key="5">
    <source>
        <dbReference type="Proteomes" id="UP000197007"/>
    </source>
</evidence>
<dbReference type="GO" id="GO:0003677">
    <property type="term" value="F:DNA binding"/>
    <property type="evidence" value="ECO:0007669"/>
    <property type="project" value="InterPro"/>
</dbReference>
<gene>
    <name evidence="4" type="ORF">CBG49_00280</name>
</gene>
<evidence type="ECO:0000256" key="1">
    <source>
        <dbReference type="SAM" id="Coils"/>
    </source>
</evidence>
<dbReference type="InterPro" id="IPR013783">
    <property type="entry name" value="Ig-like_fold"/>
</dbReference>
<evidence type="ECO:0000313" key="4">
    <source>
        <dbReference type="EMBL" id="ASF44430.1"/>
    </source>
</evidence>
<dbReference type="InterPro" id="IPR015943">
    <property type="entry name" value="WD40/YVTN_repeat-like_dom_sf"/>
</dbReference>
<accession>A0A1Z4BT65</accession>
<name>A0A1Z4BT65_9FLAO</name>
<dbReference type="SUPFAM" id="SSF46894">
    <property type="entry name" value="C-terminal effector domain of the bipartite response regulators"/>
    <property type="match status" value="1"/>
</dbReference>
<keyword evidence="5" id="KW-1185">Reference proteome</keyword>
<dbReference type="GO" id="GO:0006355">
    <property type="term" value="P:regulation of DNA-templated transcription"/>
    <property type="evidence" value="ECO:0007669"/>
    <property type="project" value="InterPro"/>
</dbReference>
<evidence type="ECO:0000256" key="2">
    <source>
        <dbReference type="SAM" id="Phobius"/>
    </source>
</evidence>
<sequence>MRMRVFLCILIGWWGMMIHAQLLPPIYNYTPSEYKGESQNWKICQADNKKIYFANNIGLLEFNGVVWQRYPLPNGAIARAVSAKGNTLYTGGFAEFGYWQPNKFNELQYTSLSSQLNPADIEDEEIWKIIFSDRWVLFQSLHKIFIYDTQQQRFKIISATHHLPKIFKIGEHIYFQKMKEGLFKLVNGEEVLVTDHPLFREHILINLLPQKEHFLFVTQDKGIYEGTPTQIEAWKVSASQLINTLNIYSCERLSDGSLVLGTIAKGVYRISAKGELLEHLQQKEGLQNNTVLSIFEDKEHNVWLGLDNGISMVNFFSPFRLYKDYEGILGAVYTSIVHQGTLYLGTNQGLFYTSFPLQSNSKFSLVEGTNGQVWQLKVVENTLFCGHNSGTFIIENHQATSICNLLGTWDVKPIAGHPNWLLQGNYEGLHLLEKKDGRWQYRNKIEGFNVSSRFFEFISPTELLVSHEYKGVFRLQLNDDFTKVTQIHKETSAPIGRKSAIAKFRDEIWYFTEKGLFKYNTTTHKFLQDEALTQQLFHQDSYLSGTLVQSKDEGLWAFTQHNIVKIAQGKLDSAPQLKKMPLSASFRKDLVGYENLYEYREGDCLLGTSTGFMSFVFNQVTHTPYEVHINHISSSRVEGALRAIAIDTKEITFNNAENNFTFSYSVPSYCGMFPSVYQYKLEGLYEHWSDWSEEATVRFENLPAGDYTFLVRAKVGDAVSPNTASFHFVIRKPWYATNVMIVFYIALLCGLLLVVHRVYRVHYKRHKKKVEQEKEKELALMQLENDRTVMQLRNDKLQSEVESKNRELAATTMSIVRKNELLMSIKEALLSSGNGKEVLHIVDDNINSEGDWEHFQEIFNQTDRDFLNRLKALHPDLTPNDIKLCIYLRLNLSSKEIAPLLNISTQSIEIKRYRLRKKMLLERNQNLTDYILKL</sequence>
<keyword evidence="2" id="KW-0472">Membrane</keyword>
<keyword evidence="4" id="KW-0418">Kinase</keyword>
<reference evidence="5" key="1">
    <citation type="submission" date="2017-06" db="EMBL/GenBank/DDBJ databases">
        <title>Complete genome sequence of Capnocytophaga sp. KCOM 1579 (=ChDC OS43) isolated from a human refractory periapical abscess lesion.</title>
        <authorList>
            <person name="Kook J.-K."/>
            <person name="Park S.-N."/>
            <person name="Lim Y.K."/>
            <person name="Roh H."/>
        </authorList>
    </citation>
    <scope>NUCLEOTIDE SEQUENCE [LARGE SCALE GENOMIC DNA]</scope>
    <source>
        <strain evidence="5">ChDC OS43</strain>
    </source>
</reference>
<dbReference type="InterPro" id="IPR011123">
    <property type="entry name" value="Y_Y_Y"/>
</dbReference>
<keyword evidence="2" id="KW-1133">Transmembrane helix</keyword>
<protein>
    <submittedName>
        <fullName evidence="4">Histidine kinase</fullName>
    </submittedName>
</protein>
<dbReference type="Gene3D" id="2.60.40.10">
    <property type="entry name" value="Immunoglobulins"/>
    <property type="match status" value="1"/>
</dbReference>
<dbReference type="Pfam" id="PF07494">
    <property type="entry name" value="Reg_prop"/>
    <property type="match status" value="1"/>
</dbReference>